<gene>
    <name evidence="2" type="ORF">GCM10011363_21620</name>
</gene>
<evidence type="ECO:0000256" key="1">
    <source>
        <dbReference type="SAM" id="MobiDB-lite"/>
    </source>
</evidence>
<protein>
    <submittedName>
        <fullName evidence="2">Uncharacterized protein</fullName>
    </submittedName>
</protein>
<name>A0ABQ1KPW0_9RHOB</name>
<dbReference type="EMBL" id="BMFC01000004">
    <property type="protein sequence ID" value="GGC04617.1"/>
    <property type="molecule type" value="Genomic_DNA"/>
</dbReference>
<keyword evidence="3" id="KW-1185">Reference proteome</keyword>
<comment type="caution">
    <text evidence="2">The sequence shown here is derived from an EMBL/GenBank/DDBJ whole genome shotgun (WGS) entry which is preliminary data.</text>
</comment>
<evidence type="ECO:0000313" key="2">
    <source>
        <dbReference type="EMBL" id="GGC04617.1"/>
    </source>
</evidence>
<evidence type="ECO:0000313" key="3">
    <source>
        <dbReference type="Proteomes" id="UP000645462"/>
    </source>
</evidence>
<feature type="region of interest" description="Disordered" evidence="1">
    <location>
        <begin position="37"/>
        <end position="64"/>
    </location>
</feature>
<proteinExistence type="predicted"/>
<accession>A0ABQ1KPW0</accession>
<dbReference type="Proteomes" id="UP000645462">
    <property type="component" value="Unassembled WGS sequence"/>
</dbReference>
<organism evidence="2 3">
    <name type="scientific">Marivita lacus</name>
    <dbReference type="NCBI Taxonomy" id="1323742"/>
    <lineage>
        <taxon>Bacteria</taxon>
        <taxon>Pseudomonadati</taxon>
        <taxon>Pseudomonadota</taxon>
        <taxon>Alphaproteobacteria</taxon>
        <taxon>Rhodobacterales</taxon>
        <taxon>Roseobacteraceae</taxon>
        <taxon>Marivita</taxon>
    </lineage>
</organism>
<sequence>MLAMHVARLYAKTVMVRAIPGEKGTWCNATTAPATVSGERVRHMPLGNREGPSHAKTRKSGDLP</sequence>
<reference evidence="3" key="1">
    <citation type="journal article" date="2019" name="Int. J. Syst. Evol. Microbiol.">
        <title>The Global Catalogue of Microorganisms (GCM) 10K type strain sequencing project: providing services to taxonomists for standard genome sequencing and annotation.</title>
        <authorList>
            <consortium name="The Broad Institute Genomics Platform"/>
            <consortium name="The Broad Institute Genome Sequencing Center for Infectious Disease"/>
            <person name="Wu L."/>
            <person name="Ma J."/>
        </authorList>
    </citation>
    <scope>NUCLEOTIDE SEQUENCE [LARGE SCALE GENOMIC DNA]</scope>
    <source>
        <strain evidence="3">CGMCC 1.12478</strain>
    </source>
</reference>